<comment type="caution">
    <text evidence="1">The sequence shown here is derived from an EMBL/GenBank/DDBJ whole genome shotgun (WGS) entry which is preliminary data.</text>
</comment>
<evidence type="ECO:0000313" key="2">
    <source>
        <dbReference type="Proteomes" id="UP001230649"/>
    </source>
</evidence>
<sequence length="171" mass="19245">MSHSIFYQGHRILSLSIILTTQSSWDQEGDRSQTNSATEAASACCYADRANPQIAGHETRWYAQRADDECHGEYARTPFRKKSLGELIHHSFPNLKYAVGLAAPVRQITSPTASVYVSNRNFIERRDAAEFRKMFVGTIWEFRHGRNVPLIFTDVELIPGCRAVGDGLGRV</sequence>
<reference evidence="1" key="1">
    <citation type="submission" date="2023-04" db="EMBL/GenBank/DDBJ databases">
        <title>Draft Genome sequencing of Naganishia species isolated from polar environments using Oxford Nanopore Technology.</title>
        <authorList>
            <person name="Leo P."/>
            <person name="Venkateswaran K."/>
        </authorList>
    </citation>
    <scope>NUCLEOTIDE SEQUENCE</scope>
    <source>
        <strain evidence="1">MNA-CCFEE 5262</strain>
    </source>
</reference>
<gene>
    <name evidence="1" type="ORF">QFC20_003882</name>
</gene>
<organism evidence="1 2">
    <name type="scientific">Naganishia adeliensis</name>
    <dbReference type="NCBI Taxonomy" id="92952"/>
    <lineage>
        <taxon>Eukaryota</taxon>
        <taxon>Fungi</taxon>
        <taxon>Dikarya</taxon>
        <taxon>Basidiomycota</taxon>
        <taxon>Agaricomycotina</taxon>
        <taxon>Tremellomycetes</taxon>
        <taxon>Filobasidiales</taxon>
        <taxon>Filobasidiaceae</taxon>
        <taxon>Naganishia</taxon>
    </lineage>
</organism>
<dbReference type="EMBL" id="JASBWS010000039">
    <property type="protein sequence ID" value="KAJ9106982.1"/>
    <property type="molecule type" value="Genomic_DNA"/>
</dbReference>
<name>A0ACC2W8Q4_9TREE</name>
<protein>
    <submittedName>
        <fullName evidence="1">Uncharacterized protein</fullName>
    </submittedName>
</protein>
<accession>A0ACC2W8Q4</accession>
<evidence type="ECO:0000313" key="1">
    <source>
        <dbReference type="EMBL" id="KAJ9106982.1"/>
    </source>
</evidence>
<proteinExistence type="predicted"/>
<dbReference type="Proteomes" id="UP001230649">
    <property type="component" value="Unassembled WGS sequence"/>
</dbReference>
<keyword evidence="2" id="KW-1185">Reference proteome</keyword>